<reference evidence="16" key="1">
    <citation type="journal article" date="2020" name="mSystems">
        <title>Genome- and Community-Level Interaction Insights into Carbon Utilization and Element Cycling Functions of Hydrothermarchaeota in Hydrothermal Sediment.</title>
        <authorList>
            <person name="Zhou Z."/>
            <person name="Liu Y."/>
            <person name="Xu W."/>
            <person name="Pan J."/>
            <person name="Luo Z.H."/>
            <person name="Li M."/>
        </authorList>
    </citation>
    <scope>NUCLEOTIDE SEQUENCE [LARGE SCALE GENOMIC DNA]</scope>
    <source>
        <strain evidence="16">HyVt-443</strain>
    </source>
</reference>
<dbReference type="PANTHER" id="PTHR33202">
    <property type="entry name" value="ZINC UPTAKE REGULATION PROTEIN"/>
    <property type="match status" value="1"/>
</dbReference>
<keyword evidence="10" id="KW-0805">Transcription regulation</keyword>
<gene>
    <name evidence="16" type="primary">fur</name>
    <name evidence="16" type="ORF">ENI96_04775</name>
</gene>
<dbReference type="EMBL" id="DRKP01000054">
    <property type="protein sequence ID" value="HEB95729.1"/>
    <property type="molecule type" value="Genomic_DNA"/>
</dbReference>
<evidence type="ECO:0000256" key="1">
    <source>
        <dbReference type="ARBA" id="ARBA00004496"/>
    </source>
</evidence>
<evidence type="ECO:0000256" key="3">
    <source>
        <dbReference type="ARBA" id="ARBA00011738"/>
    </source>
</evidence>
<dbReference type="GO" id="GO:1900705">
    <property type="term" value="P:negative regulation of siderophore biosynthetic process"/>
    <property type="evidence" value="ECO:0007669"/>
    <property type="project" value="TreeGrafter"/>
</dbReference>
<dbReference type="GO" id="GO:0045892">
    <property type="term" value="P:negative regulation of DNA-templated transcription"/>
    <property type="evidence" value="ECO:0007669"/>
    <property type="project" value="TreeGrafter"/>
</dbReference>
<keyword evidence="7 13" id="KW-0479">Metal-binding</keyword>
<feature type="binding site" evidence="13">
    <location>
        <position position="156"/>
    </location>
    <ligand>
        <name>Zn(2+)</name>
        <dbReference type="ChEBI" id="CHEBI:29105"/>
    </ligand>
</feature>
<comment type="subcellular location">
    <subcellularLocation>
        <location evidence="1">Cytoplasm</location>
    </subcellularLocation>
</comment>
<dbReference type="GO" id="GO:0008270">
    <property type="term" value="F:zinc ion binding"/>
    <property type="evidence" value="ECO:0007669"/>
    <property type="project" value="TreeGrafter"/>
</dbReference>
<dbReference type="FunFam" id="3.30.1490.190:FF:000001">
    <property type="entry name" value="Ferric uptake regulation protein"/>
    <property type="match status" value="1"/>
</dbReference>
<name>A0A831RMP9_9GAMM</name>
<dbReference type="InterPro" id="IPR043135">
    <property type="entry name" value="Fur_C"/>
</dbReference>
<dbReference type="InterPro" id="IPR036390">
    <property type="entry name" value="WH_DNA-bd_sf"/>
</dbReference>
<evidence type="ECO:0000313" key="16">
    <source>
        <dbReference type="EMBL" id="HEB95729.1"/>
    </source>
</evidence>
<dbReference type="SUPFAM" id="SSF46785">
    <property type="entry name" value="Winged helix' DNA-binding domain"/>
    <property type="match status" value="1"/>
</dbReference>
<dbReference type="Gene3D" id="1.10.10.10">
    <property type="entry name" value="Winged helix-like DNA-binding domain superfamily/Winged helix DNA-binding domain"/>
    <property type="match status" value="1"/>
</dbReference>
<evidence type="ECO:0000256" key="7">
    <source>
        <dbReference type="ARBA" id="ARBA00022723"/>
    </source>
</evidence>
<dbReference type="CDD" id="cd07153">
    <property type="entry name" value="Fur_like"/>
    <property type="match status" value="1"/>
</dbReference>
<keyword evidence="6" id="KW-0678">Repressor</keyword>
<comment type="caution">
    <text evidence="16">The sequence shown here is derived from an EMBL/GenBank/DDBJ whole genome shotgun (WGS) entry which is preliminary data.</text>
</comment>
<evidence type="ECO:0000256" key="15">
    <source>
        <dbReference type="SAM" id="MobiDB-lite"/>
    </source>
</evidence>
<feature type="binding site" evidence="14">
    <location>
        <position position="145"/>
    </location>
    <ligand>
        <name>Fe cation</name>
        <dbReference type="ChEBI" id="CHEBI:24875"/>
    </ligand>
</feature>
<feature type="region of interest" description="Disordered" evidence="15">
    <location>
        <begin position="1"/>
        <end position="21"/>
    </location>
</feature>
<evidence type="ECO:0000256" key="4">
    <source>
        <dbReference type="ARBA" id="ARBA00020910"/>
    </source>
</evidence>
<feature type="binding site" evidence="13">
    <location>
        <position position="116"/>
    </location>
    <ligand>
        <name>Zn(2+)</name>
        <dbReference type="ChEBI" id="CHEBI:29105"/>
    </ligand>
</feature>
<dbReference type="AlphaFoldDB" id="A0A831RMP9"/>
<comment type="similarity">
    <text evidence="2">Belongs to the Fur family.</text>
</comment>
<evidence type="ECO:0000256" key="9">
    <source>
        <dbReference type="ARBA" id="ARBA00023004"/>
    </source>
</evidence>
<feature type="binding site" evidence="14">
    <location>
        <position position="109"/>
    </location>
    <ligand>
        <name>Fe cation</name>
        <dbReference type="ChEBI" id="CHEBI:24875"/>
    </ligand>
</feature>
<organism evidence="16">
    <name type="scientific">Sedimenticola thiotaurini</name>
    <dbReference type="NCBI Taxonomy" id="1543721"/>
    <lineage>
        <taxon>Bacteria</taxon>
        <taxon>Pseudomonadati</taxon>
        <taxon>Pseudomonadota</taxon>
        <taxon>Gammaproteobacteria</taxon>
        <taxon>Chromatiales</taxon>
        <taxon>Sedimenticolaceae</taxon>
        <taxon>Sedimenticola</taxon>
    </lineage>
</organism>
<dbReference type="GO" id="GO:0003700">
    <property type="term" value="F:DNA-binding transcription factor activity"/>
    <property type="evidence" value="ECO:0007669"/>
    <property type="project" value="InterPro"/>
</dbReference>
<feature type="compositionally biased region" description="Polar residues" evidence="15">
    <location>
        <begin position="9"/>
        <end position="21"/>
    </location>
</feature>
<feature type="binding site" evidence="13">
    <location>
        <position position="153"/>
    </location>
    <ligand>
        <name>Zn(2+)</name>
        <dbReference type="ChEBI" id="CHEBI:29105"/>
    </ligand>
</feature>
<evidence type="ECO:0000256" key="10">
    <source>
        <dbReference type="ARBA" id="ARBA00023015"/>
    </source>
</evidence>
<proteinExistence type="inferred from homology"/>
<evidence type="ECO:0000256" key="5">
    <source>
        <dbReference type="ARBA" id="ARBA00022490"/>
    </source>
</evidence>
<feature type="binding site" evidence="14">
    <location>
        <position position="128"/>
    </location>
    <ligand>
        <name>Fe cation</name>
        <dbReference type="ChEBI" id="CHEBI:24875"/>
    </ligand>
</feature>
<dbReference type="Gene3D" id="3.30.1490.190">
    <property type="match status" value="1"/>
</dbReference>
<dbReference type="Proteomes" id="UP000886251">
    <property type="component" value="Unassembled WGS sequence"/>
</dbReference>
<evidence type="ECO:0000256" key="13">
    <source>
        <dbReference type="PIRSR" id="PIRSR602481-1"/>
    </source>
</evidence>
<accession>A0A831RMP9</accession>
<dbReference type="Pfam" id="PF01475">
    <property type="entry name" value="FUR"/>
    <property type="match status" value="1"/>
</dbReference>
<feature type="binding site" evidence="14">
    <location>
        <position position="107"/>
    </location>
    <ligand>
        <name>Fe cation</name>
        <dbReference type="ChEBI" id="CHEBI:24875"/>
    </ligand>
</feature>
<evidence type="ECO:0000256" key="14">
    <source>
        <dbReference type="PIRSR" id="PIRSR602481-2"/>
    </source>
</evidence>
<dbReference type="PANTHER" id="PTHR33202:SF2">
    <property type="entry name" value="FERRIC UPTAKE REGULATION PROTEIN"/>
    <property type="match status" value="1"/>
</dbReference>
<evidence type="ECO:0000256" key="2">
    <source>
        <dbReference type="ARBA" id="ARBA00007957"/>
    </source>
</evidence>
<dbReference type="InterPro" id="IPR036388">
    <property type="entry name" value="WH-like_DNA-bd_sf"/>
</dbReference>
<evidence type="ECO:0000256" key="12">
    <source>
        <dbReference type="ARBA" id="ARBA00023163"/>
    </source>
</evidence>
<evidence type="ECO:0000256" key="6">
    <source>
        <dbReference type="ARBA" id="ARBA00022491"/>
    </source>
</evidence>
<dbReference type="GO" id="GO:0005829">
    <property type="term" value="C:cytosol"/>
    <property type="evidence" value="ECO:0007669"/>
    <property type="project" value="TreeGrafter"/>
</dbReference>
<keyword evidence="8 13" id="KW-0862">Zinc</keyword>
<keyword evidence="9 14" id="KW-0408">Iron</keyword>
<dbReference type="FunFam" id="1.10.10.10:FF:000007">
    <property type="entry name" value="Ferric uptake regulation protein"/>
    <property type="match status" value="1"/>
</dbReference>
<sequence>MSGDILERTGQQQAAEGSTTLSDIQDRLKRAGLKVTQPRIRILQILEQKEGRHASAEEIYRLLVEQNEDVGVATIYRVLTQCEQAGLVKRLQFEGGKSVFELTPEHHHDHIICVRCGRVEEFHDEVIEARQREIADQAGFGIEDHSMILYGLCADCRRQSADRRAQR</sequence>
<feature type="binding site" evidence="13">
    <location>
        <position position="113"/>
    </location>
    <ligand>
        <name>Zn(2+)</name>
        <dbReference type="ChEBI" id="CHEBI:29105"/>
    </ligand>
</feature>
<keyword evidence="11" id="KW-0238">DNA-binding</keyword>
<comment type="cofactor">
    <cofactor evidence="14">
        <name>Mn(2+)</name>
        <dbReference type="ChEBI" id="CHEBI:29035"/>
    </cofactor>
    <cofactor evidence="14">
        <name>Fe(2+)</name>
        <dbReference type="ChEBI" id="CHEBI:29033"/>
    </cofactor>
    <text evidence="14">Binds 1 Mn(2+) or Fe(2+) ion per subunit.</text>
</comment>
<evidence type="ECO:0000256" key="11">
    <source>
        <dbReference type="ARBA" id="ARBA00023125"/>
    </source>
</evidence>
<dbReference type="NCBIfam" id="NF006999">
    <property type="entry name" value="PRK09462.1"/>
    <property type="match status" value="1"/>
</dbReference>
<protein>
    <recommendedName>
        <fullName evidence="4">Ferric uptake regulation protein</fullName>
    </recommendedName>
</protein>
<comment type="cofactor">
    <cofactor evidence="13">
        <name>Zn(2+)</name>
        <dbReference type="ChEBI" id="CHEBI:29105"/>
    </cofactor>
    <text evidence="13">Binds 1 zinc ion per subunit.</text>
</comment>
<keyword evidence="12" id="KW-0804">Transcription</keyword>
<dbReference type="GO" id="GO:0000976">
    <property type="term" value="F:transcription cis-regulatory region binding"/>
    <property type="evidence" value="ECO:0007669"/>
    <property type="project" value="TreeGrafter"/>
</dbReference>
<dbReference type="InterPro" id="IPR002481">
    <property type="entry name" value="FUR"/>
</dbReference>
<comment type="subunit">
    <text evidence="3">Homodimer.</text>
</comment>
<evidence type="ECO:0000256" key="8">
    <source>
        <dbReference type="ARBA" id="ARBA00022833"/>
    </source>
</evidence>
<keyword evidence="5" id="KW-0963">Cytoplasm</keyword>